<evidence type="ECO:0000313" key="2">
    <source>
        <dbReference type="EMBL" id="MEQ4482744.1"/>
    </source>
</evidence>
<comment type="caution">
    <text evidence="2">The sequence shown here is derived from an EMBL/GenBank/DDBJ whole genome shotgun (WGS) entry which is preliminary data.</text>
</comment>
<dbReference type="Gene3D" id="3.30.379.10">
    <property type="entry name" value="Chitobiase/beta-hexosaminidase domain 2-like"/>
    <property type="match status" value="1"/>
</dbReference>
<evidence type="ECO:0000256" key="1">
    <source>
        <dbReference type="ARBA" id="ARBA00022801"/>
    </source>
</evidence>
<dbReference type="RefSeq" id="WP_232185459.1">
    <property type="nucleotide sequence ID" value="NZ_JAIOAP010000005.1"/>
</dbReference>
<organism evidence="2 3">
    <name type="scientific">Cohnella silvisoli</name>
    <dbReference type="NCBI Taxonomy" id="2873699"/>
    <lineage>
        <taxon>Bacteria</taxon>
        <taxon>Bacillati</taxon>
        <taxon>Bacillota</taxon>
        <taxon>Bacilli</taxon>
        <taxon>Bacillales</taxon>
        <taxon>Paenibacillaceae</taxon>
        <taxon>Cohnella</taxon>
    </lineage>
</organism>
<dbReference type="EMBL" id="JASKHM010000005">
    <property type="protein sequence ID" value="MEQ4482744.1"/>
    <property type="molecule type" value="Genomic_DNA"/>
</dbReference>
<accession>A0ABV1KRM6</accession>
<keyword evidence="1" id="KW-0378">Hydrolase</keyword>
<evidence type="ECO:0000313" key="3">
    <source>
        <dbReference type="Proteomes" id="UP001493487"/>
    </source>
</evidence>
<proteinExistence type="predicted"/>
<evidence type="ECO:0008006" key="4">
    <source>
        <dbReference type="Google" id="ProtNLM"/>
    </source>
</evidence>
<dbReference type="InterPro" id="IPR017853">
    <property type="entry name" value="GH"/>
</dbReference>
<dbReference type="SUPFAM" id="SSF55545">
    <property type="entry name" value="beta-N-acetylhexosaminidase-like domain"/>
    <property type="match status" value="1"/>
</dbReference>
<protein>
    <recommendedName>
        <fullName evidence="4">Beta-hexosaminidase bacterial type N-terminal domain-containing protein</fullName>
    </recommendedName>
</protein>
<reference evidence="2 3" key="1">
    <citation type="journal article" date="2023" name="Genome Announc.">
        <title>Pan-Genome Analyses of the Genus Cohnella and Proposal of the Novel Species Cohnella silvisoli sp. nov., Isolated from Forest Soil.</title>
        <authorList>
            <person name="Wang C."/>
            <person name="Mao L."/>
            <person name="Bao G."/>
            <person name="Zhu H."/>
        </authorList>
    </citation>
    <scope>NUCLEOTIDE SEQUENCE [LARGE SCALE GENOMIC DNA]</scope>
    <source>
        <strain evidence="2 3">NL03-T5-1</strain>
    </source>
</reference>
<dbReference type="Proteomes" id="UP001493487">
    <property type="component" value="Unassembled WGS sequence"/>
</dbReference>
<gene>
    <name evidence="2" type="ORF">QJS35_10085</name>
</gene>
<name>A0ABV1KRM6_9BACL</name>
<sequence>MILELLTDVDKKALALPHFPTRLQAVIWRNWGMVPVDRLAEVLGATGAQIVETATELGLDEPTSKIEAKWLERGYITIIRANWHLLPYEQLLQLLGWTEERLAFTLKEDDFLWIKLGSIKPWTEPVRYRPLNAEELAKTLQIRETIAAHFGELRARVSAQDERFEQPFDFLEQYREPTERDRAPARKPDPGELRLDIPWTIEAPQGKPNLESALERFVSKHELNWGTKWAIQYGHALSPTGTEEHRPVMRFEIVPDSSQPAESHTISVGKDAIMIRAATEAGIMQGLQWLAGQMRKRRVPYVIAGEYRRTSKIDVRIIYSYSAVYGDPLLTPELDPYPDELLERLSDAGVNGIWLQSVLYNLVPLHSLEHLSVDWEKRIVGLRRLVERSAKYGIGVYLYCNEPRTMPVSFFADKPDWQGHTEDGQATLCTSQPGVQKLLREGIARLFREVPDLAGLFTITMSENWTNCYSRAVGGRTNCPRCSQRKPSEVVAEVVGLIAEGAFSVKPDARILSWTWGWVQELGWTENERLSAIERLPDNVIVMSTSEEAIPTNIAGVQGQVIDYSISVVGPGEKSLQNWRAANARGLKTAAKVQFNNTWECSAVPFLPVFQLIEEHLARLNESGVSGLLLSWTLGGYPSLNLELAAEYYWDTDTGTKSGIRELLSDKFGSAAGKSIADASAALSQAFQQFPFDLNVVYFAPQNFGPANLLHMQPTGYAATMIGFPYDDLGAWRGIYPEAAFAKQFKKLATGWKKGLRLLEKARKKLLPGAEREFNDLMTAASAAYLHFYSTYLQIDFVMTRNRYLSARSLPARLKACRKLIVIVNEEADNARRLYELVVRDSRIGFEASNHYYYTVQDLQEKALNCHSILEELQQAEGQMAAEGHT</sequence>
<dbReference type="SUPFAM" id="SSF51445">
    <property type="entry name" value="(Trans)glycosidases"/>
    <property type="match status" value="1"/>
</dbReference>
<dbReference type="InterPro" id="IPR029018">
    <property type="entry name" value="Hex-like_dom2"/>
</dbReference>
<keyword evidence="3" id="KW-1185">Reference proteome</keyword>